<evidence type="ECO:0000256" key="1">
    <source>
        <dbReference type="SAM" id="MobiDB-lite"/>
    </source>
</evidence>
<evidence type="ECO:0000313" key="2">
    <source>
        <dbReference type="EMBL" id="TDH66140.1"/>
    </source>
</evidence>
<accession>A0A976FG72</accession>
<evidence type="ECO:0000313" key="3">
    <source>
        <dbReference type="Proteomes" id="UP000294530"/>
    </source>
</evidence>
<comment type="caution">
    <text evidence="2">The sequence shown here is derived from an EMBL/GenBank/DDBJ whole genome shotgun (WGS) entry which is preliminary data.</text>
</comment>
<feature type="compositionally biased region" description="Polar residues" evidence="1">
    <location>
        <begin position="1"/>
        <end position="10"/>
    </location>
</feature>
<organism evidence="2 3">
    <name type="scientific">Bremia lactucae</name>
    <name type="common">Lettuce downy mildew</name>
    <dbReference type="NCBI Taxonomy" id="4779"/>
    <lineage>
        <taxon>Eukaryota</taxon>
        <taxon>Sar</taxon>
        <taxon>Stramenopiles</taxon>
        <taxon>Oomycota</taxon>
        <taxon>Peronosporomycetes</taxon>
        <taxon>Peronosporales</taxon>
        <taxon>Peronosporaceae</taxon>
        <taxon>Bremia</taxon>
    </lineage>
</organism>
<name>A0A976FG72_BRELC</name>
<dbReference type="KEGG" id="blac:94349507"/>
<dbReference type="AlphaFoldDB" id="A0A976FG72"/>
<dbReference type="OrthoDB" id="128723at2759"/>
<keyword evidence="3" id="KW-1185">Reference proteome</keyword>
<protein>
    <submittedName>
        <fullName evidence="2">Uncharacterized protein</fullName>
    </submittedName>
</protein>
<sequence>MTPQDSQQQKPLEGSRPSIGRGRRRSLVHRLPHDVNNQRLQAKAVRSLGTPDERVAILNNSKCHFEQIPAPTATCFSPDAIAAVEKLTTHVEVKVDDGLVMCHEHCEVDVQLLAAAGPVHVQQVQCMSIDGDADESLVGNMTLTSFGINVDHLL</sequence>
<gene>
    <name evidence="2" type="ORF">CCR75_005761</name>
</gene>
<dbReference type="EMBL" id="SHOA02000203">
    <property type="protein sequence ID" value="TDH66140.1"/>
    <property type="molecule type" value="Genomic_DNA"/>
</dbReference>
<dbReference type="RefSeq" id="XP_067815639.1">
    <property type="nucleotide sequence ID" value="XM_067963836.1"/>
</dbReference>
<feature type="region of interest" description="Disordered" evidence="1">
    <location>
        <begin position="1"/>
        <end position="24"/>
    </location>
</feature>
<reference evidence="2 3" key="1">
    <citation type="journal article" date="2021" name="Genome Biol.">
        <title>AFLAP: assembly-free linkage analysis pipeline using k-mers from genome sequencing data.</title>
        <authorList>
            <person name="Fletcher K."/>
            <person name="Zhang L."/>
            <person name="Gil J."/>
            <person name="Han R."/>
            <person name="Cavanaugh K."/>
            <person name="Michelmore R."/>
        </authorList>
    </citation>
    <scope>NUCLEOTIDE SEQUENCE [LARGE SCALE GENOMIC DNA]</scope>
    <source>
        <strain evidence="2 3">SF5</strain>
    </source>
</reference>
<dbReference type="Proteomes" id="UP000294530">
    <property type="component" value="Unassembled WGS sequence"/>
</dbReference>
<proteinExistence type="predicted"/>
<dbReference type="GeneID" id="94349507"/>